<dbReference type="HOGENOM" id="CLU_027562_17_0_9"/>
<dbReference type="Pfam" id="PF00589">
    <property type="entry name" value="Phage_integrase"/>
    <property type="match status" value="1"/>
</dbReference>
<gene>
    <name evidence="3" type="ORF">HMPREF1202_00423</name>
</gene>
<dbReference type="InterPro" id="IPR011010">
    <property type="entry name" value="DNA_brk_join_enz"/>
</dbReference>
<dbReference type="InterPro" id="IPR002104">
    <property type="entry name" value="Integrase_catalytic"/>
</dbReference>
<dbReference type="Proteomes" id="UP000018683">
    <property type="component" value="Unassembled WGS sequence"/>
</dbReference>
<feature type="domain" description="Tyr recombinase" evidence="2">
    <location>
        <begin position="36"/>
        <end position="220"/>
    </location>
</feature>
<evidence type="ECO:0000313" key="3">
    <source>
        <dbReference type="EMBL" id="ETD25416.1"/>
    </source>
</evidence>
<dbReference type="CDD" id="cd01189">
    <property type="entry name" value="INT_ICEBs1_C_like"/>
    <property type="match status" value="1"/>
</dbReference>
<dbReference type="PANTHER" id="PTHR30349:SF64">
    <property type="entry name" value="PROPHAGE INTEGRASE INTD-RELATED"/>
    <property type="match status" value="1"/>
</dbReference>
<dbReference type="AlphaFoldDB" id="V8CFA9"/>
<reference evidence="3 4" key="1">
    <citation type="submission" date="2013-10" db="EMBL/GenBank/DDBJ databases">
        <title>The Genome Sequence of Ruminococcus lactaris CC59_002D.</title>
        <authorList>
            <consortium name="The Broad Institute Genomics Platform"/>
            <person name="Earl A."/>
            <person name="Allen-Vercoe E."/>
            <person name="Daigneault M."/>
            <person name="Young S.K."/>
            <person name="Zeng Q."/>
            <person name="Gargeya S."/>
            <person name="Fitzgerald M."/>
            <person name="Abouelleil A."/>
            <person name="Alvarado L."/>
            <person name="Chapman S.B."/>
            <person name="Gainer-Dewar J."/>
            <person name="Goldberg J."/>
            <person name="Griggs A."/>
            <person name="Gujja S."/>
            <person name="Hansen M."/>
            <person name="Howarth C."/>
            <person name="Imamovic A."/>
            <person name="Ireland A."/>
            <person name="Larimer J."/>
            <person name="McCowan C."/>
            <person name="Murphy C."/>
            <person name="Pearson M."/>
            <person name="Poon T.W."/>
            <person name="Priest M."/>
            <person name="Roberts A."/>
            <person name="Saif S."/>
            <person name="Shea T."/>
            <person name="Sykes S."/>
            <person name="Wortman J."/>
            <person name="Nusbaum C."/>
            <person name="Birren B."/>
        </authorList>
    </citation>
    <scope>NUCLEOTIDE SEQUENCE [LARGE SCALE GENOMIC DNA]</scope>
    <source>
        <strain evidence="3 4">CC59_002D</strain>
    </source>
</reference>
<dbReference type="GO" id="GO:0003677">
    <property type="term" value="F:DNA binding"/>
    <property type="evidence" value="ECO:0007669"/>
    <property type="project" value="InterPro"/>
</dbReference>
<dbReference type="EMBL" id="AZJE01000005">
    <property type="protein sequence ID" value="ETD25416.1"/>
    <property type="molecule type" value="Genomic_DNA"/>
</dbReference>
<dbReference type="GO" id="GO:0006310">
    <property type="term" value="P:DNA recombination"/>
    <property type="evidence" value="ECO:0007669"/>
    <property type="project" value="UniProtKB-KW"/>
</dbReference>
<protein>
    <recommendedName>
        <fullName evidence="2">Tyr recombinase domain-containing protein</fullName>
    </recommendedName>
</protein>
<dbReference type="PANTHER" id="PTHR30349">
    <property type="entry name" value="PHAGE INTEGRASE-RELATED"/>
    <property type="match status" value="1"/>
</dbReference>
<dbReference type="InterPro" id="IPR050090">
    <property type="entry name" value="Tyrosine_recombinase_XerCD"/>
</dbReference>
<evidence type="ECO:0000256" key="1">
    <source>
        <dbReference type="ARBA" id="ARBA00023172"/>
    </source>
</evidence>
<accession>V8CFA9</accession>
<proteinExistence type="predicted"/>
<dbReference type="PROSITE" id="PS51898">
    <property type="entry name" value="TYR_RECOMBINASE"/>
    <property type="match status" value="1"/>
</dbReference>
<organism evidence="3 4">
    <name type="scientific">[Ruminococcus] lactaris CC59_002D</name>
    <dbReference type="NCBI Taxonomy" id="1073376"/>
    <lineage>
        <taxon>Bacteria</taxon>
        <taxon>Bacillati</taxon>
        <taxon>Bacillota</taxon>
        <taxon>Clostridia</taxon>
        <taxon>Lachnospirales</taxon>
        <taxon>Lachnospiraceae</taxon>
        <taxon>Mediterraneibacter</taxon>
    </lineage>
</organism>
<keyword evidence="1" id="KW-0233">DNA recombination</keyword>
<dbReference type="InterPro" id="IPR013762">
    <property type="entry name" value="Integrase-like_cat_sf"/>
</dbReference>
<dbReference type="SUPFAM" id="SSF56349">
    <property type="entry name" value="DNA breaking-rejoining enzymes"/>
    <property type="match status" value="1"/>
</dbReference>
<evidence type="ECO:0000313" key="4">
    <source>
        <dbReference type="Proteomes" id="UP000018683"/>
    </source>
</evidence>
<comment type="caution">
    <text evidence="3">The sequence shown here is derived from an EMBL/GenBank/DDBJ whole genome shotgun (WGS) entry which is preliminary data.</text>
</comment>
<evidence type="ECO:0000259" key="2">
    <source>
        <dbReference type="PROSITE" id="PS51898"/>
    </source>
</evidence>
<name>V8CFA9_9FIRM</name>
<dbReference type="Gene3D" id="1.10.443.10">
    <property type="entry name" value="Intergrase catalytic core"/>
    <property type="match status" value="1"/>
</dbReference>
<dbReference type="GO" id="GO:0015074">
    <property type="term" value="P:DNA integration"/>
    <property type="evidence" value="ECO:0007669"/>
    <property type="project" value="InterPro"/>
</dbReference>
<dbReference type="PATRIC" id="fig|1073376.3.peg.438"/>
<sequence>MIQHQLNALFNHAQKIYNLKENPCKKVKKMGKSDANKLEFWTKTEYDRFIAGIEPGSEDYLIFEILFWTGIREGELLALSLSDFDMSGNLLHINKTYNRIRKRDVIDTPKTENSVRTIDIPNFLKEEVQEYSKKHYGFPEDHRLFPIVARTLQKRLKKYEALTGVKPIRVHDIRHSHVAYLIYQGVEPLIIKERLGHKDIQMTLNTYGHLYPSQQKKVAEMLDNKGRY</sequence>
<dbReference type="STRING" id="1073376.HMPREF1202_00423"/>